<reference evidence="1 2" key="1">
    <citation type="submission" date="2018-05" db="EMBL/GenBank/DDBJ databases">
        <title>Abyssibacter profundi OUC007T gen. nov., sp. nov, a marine bacterium isolated from seawater of the Mariana Trench.</title>
        <authorList>
            <person name="Zhou S."/>
        </authorList>
    </citation>
    <scope>NUCLEOTIDE SEQUENCE [LARGE SCALE GENOMIC DNA]</scope>
    <source>
        <strain evidence="1 2">OUC007</strain>
    </source>
</reference>
<name>A0A363UNR2_9GAMM</name>
<evidence type="ECO:0000313" key="2">
    <source>
        <dbReference type="Proteomes" id="UP000251800"/>
    </source>
</evidence>
<evidence type="ECO:0000313" key="1">
    <source>
        <dbReference type="EMBL" id="PWN57035.1"/>
    </source>
</evidence>
<protein>
    <submittedName>
        <fullName evidence="1">Uncharacterized protein</fullName>
    </submittedName>
</protein>
<organism evidence="1 2">
    <name type="scientific">Abyssibacter profundi</name>
    <dbReference type="NCBI Taxonomy" id="2182787"/>
    <lineage>
        <taxon>Bacteria</taxon>
        <taxon>Pseudomonadati</taxon>
        <taxon>Pseudomonadota</taxon>
        <taxon>Gammaproteobacteria</taxon>
        <taxon>Chromatiales</taxon>
        <taxon>Oceanococcaceae</taxon>
        <taxon>Abyssibacter</taxon>
    </lineage>
</organism>
<sequence>MLDRRLFLRACDVRVLRRSSYYQGDEDAEIEVIDARGLSWRERQALRREIERQEQAWRKLGRVLRDLIWLAALSAGLS</sequence>
<gene>
    <name evidence="1" type="ORF">DEH80_03600</name>
</gene>
<comment type="caution">
    <text evidence="1">The sequence shown here is derived from an EMBL/GenBank/DDBJ whole genome shotgun (WGS) entry which is preliminary data.</text>
</comment>
<dbReference type="AlphaFoldDB" id="A0A363UNR2"/>
<proteinExistence type="predicted"/>
<accession>A0A363UNR2</accession>
<keyword evidence="2" id="KW-1185">Reference proteome</keyword>
<dbReference type="EMBL" id="QEQK01000003">
    <property type="protein sequence ID" value="PWN57035.1"/>
    <property type="molecule type" value="Genomic_DNA"/>
</dbReference>
<dbReference type="Proteomes" id="UP000251800">
    <property type="component" value="Unassembled WGS sequence"/>
</dbReference>